<sequence length="58" mass="6695">MVKMTRSHPVKGGDLQGVVFSDQADFHAPMETKREFADAENKQWVQERLLDYYHGSRG</sequence>
<organism evidence="1 2">
    <name type="scientific">Alicyclobacillus acidocaldarius (strain Tc-4-1)</name>
    <name type="common">Bacillus acidocaldarius</name>
    <dbReference type="NCBI Taxonomy" id="1048834"/>
    <lineage>
        <taxon>Bacteria</taxon>
        <taxon>Bacillati</taxon>
        <taxon>Bacillota</taxon>
        <taxon>Bacilli</taxon>
        <taxon>Bacillales</taxon>
        <taxon>Alicyclobacillaceae</taxon>
        <taxon>Alicyclobacillus</taxon>
    </lineage>
</organism>
<dbReference type="Proteomes" id="UP000000292">
    <property type="component" value="Chromosome"/>
</dbReference>
<dbReference type="AlphaFoldDB" id="F8IKG5"/>
<dbReference type="HOGENOM" id="CLU_3021601_0_0_9"/>
<name>F8IKG5_ALIAT</name>
<evidence type="ECO:0000313" key="1">
    <source>
        <dbReference type="EMBL" id="AEJ43543.1"/>
    </source>
</evidence>
<proteinExistence type="predicted"/>
<dbReference type="PATRIC" id="fig|1048834.4.peg.1533"/>
<protein>
    <submittedName>
        <fullName evidence="1">Uncharacterized protein</fullName>
    </submittedName>
</protein>
<reference evidence="1 2" key="1">
    <citation type="journal article" date="2011" name="J. Bacteriol.">
        <title>Complete Genome Sequence of Alicyclobacillus acidocaldarius Strain Tc-4-1.</title>
        <authorList>
            <person name="Chen Y."/>
            <person name="He Y."/>
            <person name="Zhang B."/>
            <person name="Yang J."/>
            <person name="Li W."/>
            <person name="Dong Z."/>
            <person name="Hu S."/>
        </authorList>
    </citation>
    <scope>NUCLEOTIDE SEQUENCE [LARGE SCALE GENOMIC DNA]</scope>
    <source>
        <strain evidence="1 2">Tc-4-1</strain>
    </source>
</reference>
<reference evidence="2" key="2">
    <citation type="submission" date="2011-06" db="EMBL/GenBank/DDBJ databases">
        <title>The complete genome sequence of Alicyclobacillus acidocaldarius sp. Tc-4-1.</title>
        <authorList>
            <person name="Chen Y."/>
            <person name="He Y."/>
            <person name="Dong Z."/>
            <person name="Hu S."/>
        </authorList>
    </citation>
    <scope>NUCLEOTIDE SEQUENCE [LARGE SCALE GENOMIC DNA]</scope>
    <source>
        <strain evidence="2">Tc-4-1</strain>
    </source>
</reference>
<dbReference type="KEGG" id="aad:TC41_1614"/>
<evidence type="ECO:0000313" key="2">
    <source>
        <dbReference type="Proteomes" id="UP000000292"/>
    </source>
</evidence>
<gene>
    <name evidence="1" type="ordered locus">TC41_1614</name>
</gene>
<dbReference type="STRING" id="1048834.TC41_1614"/>
<dbReference type="EMBL" id="CP002902">
    <property type="protein sequence ID" value="AEJ43543.1"/>
    <property type="molecule type" value="Genomic_DNA"/>
</dbReference>
<accession>F8IKG5</accession>